<feature type="transmembrane region" description="Helical" evidence="2">
    <location>
        <begin position="256"/>
        <end position="278"/>
    </location>
</feature>
<comment type="caution">
    <text evidence="3">The sequence shown here is derived from an EMBL/GenBank/DDBJ whole genome shotgun (WGS) entry which is preliminary data.</text>
</comment>
<dbReference type="AlphaFoldDB" id="A0AAW0CZW7"/>
<evidence type="ECO:0000256" key="2">
    <source>
        <dbReference type="SAM" id="Phobius"/>
    </source>
</evidence>
<dbReference type="EMBL" id="JAYKXP010000027">
    <property type="protein sequence ID" value="KAK7043991.1"/>
    <property type="molecule type" value="Genomic_DNA"/>
</dbReference>
<name>A0AAW0CZW7_9AGAR</name>
<gene>
    <name evidence="3" type="ORF">VNI00_008159</name>
</gene>
<dbReference type="Gene3D" id="6.10.110.10">
    <property type="match status" value="1"/>
</dbReference>
<evidence type="ECO:0000256" key="1">
    <source>
        <dbReference type="SAM" id="MobiDB-lite"/>
    </source>
</evidence>
<evidence type="ECO:0008006" key="5">
    <source>
        <dbReference type="Google" id="ProtNLM"/>
    </source>
</evidence>
<keyword evidence="2" id="KW-0812">Transmembrane</keyword>
<sequence length="294" mass="31402">MNALHSPERPKLQKVLADWNAQPNEVKTWPQSTETPDAARYDVEHWLSHIQHGCERRRIPREQWIEAAIFFLRGDLKDLFLPVIENPETRHNIEGWDDFGAFMVNFDEPTQEDPEEFNQPPTTNTENSKGTKIARLAGGGLLAGGSVMTLPSAGIAALHVIGFTPSGIAAGNKRPEKTTKRNGFLDRWTAGGSGLVGLGAVNLLPSVGVVTLNGLGFTSSGILGGSIATGIQSSVYGPLTSGVFSILQSAGATAVIASPMTLVVGSVSLVGGLGCFAYRRIRGKAVEEREVISD</sequence>
<dbReference type="InterPro" id="IPR038213">
    <property type="entry name" value="IFI6/IFI27-like_sf"/>
</dbReference>
<proteinExistence type="predicted"/>
<accession>A0AAW0CZW7</accession>
<reference evidence="3 4" key="1">
    <citation type="submission" date="2024-01" db="EMBL/GenBank/DDBJ databases">
        <title>A draft genome for a cacao thread blight-causing isolate of Paramarasmius palmivorus.</title>
        <authorList>
            <person name="Baruah I.K."/>
            <person name="Bukari Y."/>
            <person name="Amoako-Attah I."/>
            <person name="Meinhardt L.W."/>
            <person name="Bailey B.A."/>
            <person name="Cohen S.P."/>
        </authorList>
    </citation>
    <scope>NUCLEOTIDE SEQUENCE [LARGE SCALE GENOMIC DNA]</scope>
    <source>
        <strain evidence="3 4">GH-12</strain>
    </source>
</reference>
<feature type="compositionally biased region" description="Polar residues" evidence="1">
    <location>
        <begin position="119"/>
        <end position="129"/>
    </location>
</feature>
<keyword evidence="2" id="KW-1133">Transmembrane helix</keyword>
<keyword evidence="4" id="KW-1185">Reference proteome</keyword>
<evidence type="ECO:0000313" key="3">
    <source>
        <dbReference type="EMBL" id="KAK7043991.1"/>
    </source>
</evidence>
<evidence type="ECO:0000313" key="4">
    <source>
        <dbReference type="Proteomes" id="UP001383192"/>
    </source>
</evidence>
<dbReference type="Proteomes" id="UP001383192">
    <property type="component" value="Unassembled WGS sequence"/>
</dbReference>
<protein>
    <recommendedName>
        <fullName evidence="5">Transmembrane protein</fullName>
    </recommendedName>
</protein>
<feature type="region of interest" description="Disordered" evidence="1">
    <location>
        <begin position="110"/>
        <end position="129"/>
    </location>
</feature>
<organism evidence="3 4">
    <name type="scientific">Paramarasmius palmivorus</name>
    <dbReference type="NCBI Taxonomy" id="297713"/>
    <lineage>
        <taxon>Eukaryota</taxon>
        <taxon>Fungi</taxon>
        <taxon>Dikarya</taxon>
        <taxon>Basidiomycota</taxon>
        <taxon>Agaricomycotina</taxon>
        <taxon>Agaricomycetes</taxon>
        <taxon>Agaricomycetidae</taxon>
        <taxon>Agaricales</taxon>
        <taxon>Marasmiineae</taxon>
        <taxon>Marasmiaceae</taxon>
        <taxon>Paramarasmius</taxon>
    </lineage>
</organism>
<keyword evidence="2" id="KW-0472">Membrane</keyword>